<accession>A0ACC2FS91</accession>
<sequence length="108" mass="11845">MMRDSNQTHRCMPKKTNNHLKQSAPTISSRGQRVGCRRNDFDQGEIATVIQLNQSISATWGAPGQHGDRTRMSNGKTTKRWRECDAAGNVLLGDPGSGHSRGHSLCSV</sequence>
<organism evidence="1 2">
    <name type="scientific">Dallia pectoralis</name>
    <name type="common">Alaska blackfish</name>
    <dbReference type="NCBI Taxonomy" id="75939"/>
    <lineage>
        <taxon>Eukaryota</taxon>
        <taxon>Metazoa</taxon>
        <taxon>Chordata</taxon>
        <taxon>Craniata</taxon>
        <taxon>Vertebrata</taxon>
        <taxon>Euteleostomi</taxon>
        <taxon>Actinopterygii</taxon>
        <taxon>Neopterygii</taxon>
        <taxon>Teleostei</taxon>
        <taxon>Protacanthopterygii</taxon>
        <taxon>Esociformes</taxon>
        <taxon>Umbridae</taxon>
        <taxon>Dallia</taxon>
    </lineage>
</organism>
<dbReference type="Proteomes" id="UP001157502">
    <property type="component" value="Chromosome 23"/>
</dbReference>
<proteinExistence type="predicted"/>
<reference evidence="1" key="1">
    <citation type="submission" date="2021-05" db="EMBL/GenBank/DDBJ databases">
        <authorList>
            <person name="Pan Q."/>
            <person name="Jouanno E."/>
            <person name="Zahm M."/>
            <person name="Klopp C."/>
            <person name="Cabau C."/>
            <person name="Louis A."/>
            <person name="Berthelot C."/>
            <person name="Parey E."/>
            <person name="Roest Crollius H."/>
            <person name="Montfort J."/>
            <person name="Robinson-Rechavi M."/>
            <person name="Bouchez O."/>
            <person name="Lampietro C."/>
            <person name="Lopez Roques C."/>
            <person name="Donnadieu C."/>
            <person name="Postlethwait J."/>
            <person name="Bobe J."/>
            <person name="Dillon D."/>
            <person name="Chandos A."/>
            <person name="von Hippel F."/>
            <person name="Guiguen Y."/>
        </authorList>
    </citation>
    <scope>NUCLEOTIDE SEQUENCE</scope>
    <source>
        <strain evidence="1">YG-Jan2019</strain>
    </source>
</reference>
<keyword evidence="2" id="KW-1185">Reference proteome</keyword>
<evidence type="ECO:0000313" key="1">
    <source>
        <dbReference type="EMBL" id="KAJ7994115.1"/>
    </source>
</evidence>
<comment type="caution">
    <text evidence="1">The sequence shown here is derived from an EMBL/GenBank/DDBJ whole genome shotgun (WGS) entry which is preliminary data.</text>
</comment>
<name>A0ACC2FS91_DALPE</name>
<protein>
    <submittedName>
        <fullName evidence="1">Uncharacterized protein</fullName>
    </submittedName>
</protein>
<dbReference type="EMBL" id="CM055750">
    <property type="protein sequence ID" value="KAJ7994115.1"/>
    <property type="molecule type" value="Genomic_DNA"/>
</dbReference>
<gene>
    <name evidence="1" type="ORF">DPEC_G00262570</name>
</gene>
<evidence type="ECO:0000313" key="2">
    <source>
        <dbReference type="Proteomes" id="UP001157502"/>
    </source>
</evidence>